<feature type="transmembrane region" description="Helical" evidence="1">
    <location>
        <begin position="259"/>
        <end position="278"/>
    </location>
</feature>
<evidence type="ECO:0000256" key="1">
    <source>
        <dbReference type="SAM" id="Phobius"/>
    </source>
</evidence>
<keyword evidence="5" id="KW-1185">Reference proteome</keyword>
<protein>
    <recommendedName>
        <fullName evidence="6">EpsG family protein</fullName>
    </recommendedName>
</protein>
<gene>
    <name evidence="2" type="ORF">B0A70_07385</name>
    <name evidence="3" type="ORF">SAMN05421796_11171</name>
</gene>
<reference evidence="4" key="3">
    <citation type="submission" date="2017-01" db="EMBL/GenBank/DDBJ databases">
        <authorList>
            <person name="Varghese N."/>
            <person name="Submissions S."/>
        </authorList>
    </citation>
    <scope>NUCLEOTIDE SEQUENCE [LARGE SCALE GENOMIC DNA]</scope>
    <source>
        <strain evidence="4">DSM 21068</strain>
    </source>
</reference>
<reference evidence="3" key="2">
    <citation type="submission" date="2017-01" db="EMBL/GenBank/DDBJ databases">
        <authorList>
            <person name="Mah S.A."/>
            <person name="Swanson W.J."/>
            <person name="Moy G.W."/>
            <person name="Vacquier V.D."/>
        </authorList>
    </citation>
    <scope>NUCLEOTIDE SEQUENCE [LARGE SCALE GENOMIC DNA]</scope>
    <source>
        <strain evidence="3">DSM 21068</strain>
    </source>
</reference>
<feature type="transmembrane region" description="Helical" evidence="1">
    <location>
        <begin position="285"/>
        <end position="305"/>
    </location>
</feature>
<dbReference type="Proteomes" id="UP000238314">
    <property type="component" value="Unassembled WGS sequence"/>
</dbReference>
<dbReference type="OrthoDB" id="1274296at2"/>
<evidence type="ECO:0000313" key="5">
    <source>
        <dbReference type="Proteomes" id="UP000238314"/>
    </source>
</evidence>
<evidence type="ECO:0000313" key="2">
    <source>
        <dbReference type="EMBL" id="PQA94262.1"/>
    </source>
</evidence>
<dbReference type="RefSeq" id="WP_076452721.1">
    <property type="nucleotide sequence ID" value="NZ_FTOJ01000011.1"/>
</dbReference>
<keyword evidence="1" id="KW-0812">Transmembrane</keyword>
<name>A0A1N7P6I4_9FLAO</name>
<feature type="transmembrane region" description="Helical" evidence="1">
    <location>
        <begin position="12"/>
        <end position="30"/>
    </location>
</feature>
<evidence type="ECO:0000313" key="4">
    <source>
        <dbReference type="Proteomes" id="UP000186246"/>
    </source>
</evidence>
<evidence type="ECO:0008006" key="6">
    <source>
        <dbReference type="Google" id="ProtNLM"/>
    </source>
</evidence>
<evidence type="ECO:0000313" key="3">
    <source>
        <dbReference type="EMBL" id="SIT06193.1"/>
    </source>
</evidence>
<feature type="transmembrane region" description="Helical" evidence="1">
    <location>
        <begin position="130"/>
        <end position="145"/>
    </location>
</feature>
<sequence>MLQNNDEKISSVLFTAILPFLLFFIVYYGFESSYVKLKTMERAPDFMFSSVYAYRVIPNFLTVQVTDFLTYFVNSYLLSIKPFIVKNGSIFYHSFFVINVFFFIASSLVLDKILRFNPNLFASDPRLRKLLHFFGIFLMVVVQYVPTNCDSIAIFFFLSGMFFSLRFAKFKQNKDLLYLCGVIFISTFVRETACLNIAFFGALFFDYQSFRIKNFAFYKEILLLVLAFIIPYVILRLMIPQQASLAEGFYLVQNFTSPFNFVGLVFGILFLYFIYELCGVAERNILRNFLILSVPYLGMITFVGLFWETRLFLPLLLGALVISSQNVNYFQKT</sequence>
<feature type="transmembrane region" description="Helical" evidence="1">
    <location>
        <begin position="311"/>
        <end position="330"/>
    </location>
</feature>
<keyword evidence="1" id="KW-1133">Transmembrane helix</keyword>
<proteinExistence type="predicted"/>
<dbReference type="EMBL" id="FTOJ01000011">
    <property type="protein sequence ID" value="SIT06193.1"/>
    <property type="molecule type" value="Genomic_DNA"/>
</dbReference>
<feature type="transmembrane region" description="Helical" evidence="1">
    <location>
        <begin position="56"/>
        <end position="78"/>
    </location>
</feature>
<dbReference type="AlphaFoldDB" id="A0A1N7P6I4"/>
<feature type="transmembrane region" description="Helical" evidence="1">
    <location>
        <begin position="217"/>
        <end position="239"/>
    </location>
</feature>
<keyword evidence="1" id="KW-0472">Membrane</keyword>
<reference evidence="2 5" key="1">
    <citation type="submission" date="2016-11" db="EMBL/GenBank/DDBJ databases">
        <title>Whole genomes of Flavobacteriaceae.</title>
        <authorList>
            <person name="Stine C."/>
            <person name="Li C."/>
            <person name="Tadesse D."/>
        </authorList>
    </citation>
    <scope>NUCLEOTIDE SEQUENCE [LARGE SCALE GENOMIC DNA]</scope>
    <source>
        <strain evidence="2 5">DSM 21068</strain>
    </source>
</reference>
<dbReference type="EMBL" id="MUGO01000010">
    <property type="protein sequence ID" value="PQA94262.1"/>
    <property type="molecule type" value="Genomic_DNA"/>
</dbReference>
<feature type="transmembrane region" description="Helical" evidence="1">
    <location>
        <begin position="176"/>
        <end position="205"/>
    </location>
</feature>
<dbReference type="Proteomes" id="UP000186246">
    <property type="component" value="Unassembled WGS sequence"/>
</dbReference>
<dbReference type="STRING" id="551459.SAMN05421796_11171"/>
<organism evidence="3 4">
    <name type="scientific">Chryseobacterium piscicola</name>
    <dbReference type="NCBI Taxonomy" id="551459"/>
    <lineage>
        <taxon>Bacteria</taxon>
        <taxon>Pseudomonadati</taxon>
        <taxon>Bacteroidota</taxon>
        <taxon>Flavobacteriia</taxon>
        <taxon>Flavobacteriales</taxon>
        <taxon>Weeksellaceae</taxon>
        <taxon>Chryseobacterium group</taxon>
        <taxon>Chryseobacterium</taxon>
    </lineage>
</organism>
<feature type="transmembrane region" description="Helical" evidence="1">
    <location>
        <begin position="90"/>
        <end position="110"/>
    </location>
</feature>
<accession>A0A1N7P6I4</accession>